<dbReference type="Gene3D" id="3.50.50.60">
    <property type="entry name" value="FAD/NAD(P)-binding domain"/>
    <property type="match status" value="1"/>
</dbReference>
<protein>
    <recommendedName>
        <fullName evidence="2">Glucose-methanol-choline oxidoreductase N-terminal domain-containing protein</fullName>
    </recommendedName>
</protein>
<dbReference type="InterPro" id="IPR036188">
    <property type="entry name" value="FAD/NAD-bd_sf"/>
</dbReference>
<dbReference type="AlphaFoldDB" id="A0A7R8VDP9"/>
<evidence type="ECO:0000313" key="1">
    <source>
        <dbReference type="EMBL" id="CAD7196551.1"/>
    </source>
</evidence>
<accession>A0A7R8VDP9</accession>
<gene>
    <name evidence="1" type="ORF">TDIB3V08_LOCUS2892</name>
</gene>
<sequence>MSGVETSCGCSVPYIGPPITAHCGGGTFLLFMGLLDTYINQQCDIADPCGRVKNHEIPRTTYDFVVVGGGSGGAVVASR</sequence>
<organism evidence="1">
    <name type="scientific">Timema douglasi</name>
    <name type="common">Walking stick</name>
    <dbReference type="NCBI Taxonomy" id="61478"/>
    <lineage>
        <taxon>Eukaryota</taxon>
        <taxon>Metazoa</taxon>
        <taxon>Ecdysozoa</taxon>
        <taxon>Arthropoda</taxon>
        <taxon>Hexapoda</taxon>
        <taxon>Insecta</taxon>
        <taxon>Pterygota</taxon>
        <taxon>Neoptera</taxon>
        <taxon>Polyneoptera</taxon>
        <taxon>Phasmatodea</taxon>
        <taxon>Timematodea</taxon>
        <taxon>Timematoidea</taxon>
        <taxon>Timematidae</taxon>
        <taxon>Timema</taxon>
    </lineage>
</organism>
<proteinExistence type="predicted"/>
<name>A0A7R8VDP9_TIMDO</name>
<reference evidence="1" key="1">
    <citation type="submission" date="2020-11" db="EMBL/GenBank/DDBJ databases">
        <authorList>
            <person name="Tran Van P."/>
        </authorList>
    </citation>
    <scope>NUCLEOTIDE SEQUENCE</scope>
</reference>
<dbReference type="EMBL" id="OA565219">
    <property type="protein sequence ID" value="CAD7196551.1"/>
    <property type="molecule type" value="Genomic_DNA"/>
</dbReference>
<evidence type="ECO:0008006" key="2">
    <source>
        <dbReference type="Google" id="ProtNLM"/>
    </source>
</evidence>